<evidence type="ECO:0000256" key="3">
    <source>
        <dbReference type="SAM" id="MobiDB-lite"/>
    </source>
</evidence>
<evidence type="ECO:0000256" key="1">
    <source>
        <dbReference type="ARBA" id="ARBA00009550"/>
    </source>
</evidence>
<feature type="region of interest" description="Disordered" evidence="3">
    <location>
        <begin position="551"/>
        <end position="576"/>
    </location>
</feature>
<dbReference type="EMBL" id="GDKW01000801">
    <property type="protein sequence ID" value="JAI55794.1"/>
    <property type="molecule type" value="mRNA"/>
</dbReference>
<dbReference type="InterPro" id="IPR026183">
    <property type="entry name" value="Taxilin_fam"/>
</dbReference>
<proteinExistence type="evidence at transcript level"/>
<feature type="compositionally biased region" description="Basic residues" evidence="3">
    <location>
        <begin position="557"/>
        <end position="568"/>
    </location>
</feature>
<dbReference type="PANTHER" id="PTHR16127:SF13">
    <property type="entry name" value="GH01188P"/>
    <property type="match status" value="1"/>
</dbReference>
<protein>
    <submittedName>
        <fullName evidence="4">Putative myosin-like coiled-coil protein</fullName>
    </submittedName>
</protein>
<name>A0A0P4W2Q7_9HEMI</name>
<evidence type="ECO:0000256" key="2">
    <source>
        <dbReference type="SAM" id="Coils"/>
    </source>
</evidence>
<feature type="coiled-coil region" evidence="2">
    <location>
        <begin position="67"/>
        <end position="129"/>
    </location>
</feature>
<keyword evidence="2" id="KW-0175">Coiled coil</keyword>
<feature type="coiled-coil region" evidence="2">
    <location>
        <begin position="173"/>
        <end position="299"/>
    </location>
</feature>
<sequence length="576" mass="65182">NKAETAIHECQSKDKQEKQVKRNREDKKRKKDDKSVDHVLKVLSSLETTEEKLGAMCQKYAEMFNDHRILQNAAKLAEKKNSILQKEKEQLQAEHSKAILTRSRLENLCRELQRQNKAVKEECMLKIREEEEKKREVATKFQSTLTELGNLLAQNNDKNAKLRDDNLDMTTKLKNVCEQYEKKEQHVEKMAKQMHLEMQLANTKLAKAKMEMALEKEALLRDNQQLLLELKEYKKQLEEMKTSEVALRNQIQLYNDKYDEFHKALLQSNDAIGSFKQEMERMAKQIRKLEKETVAWKRRYETTHRTLLQMTEEKIKSDETASVSERRLTALQGLCRTLQAQCNHLRGVVKAQAAASPSDEGLINSARIELDENNREETNKSISELDQSVEALELAAVDETLTVLVEHQTQADSAIIDRDNSSINELQEISQPNGAVEDIEENSSVEEIAAAASIEISKDKLVLGNGVDSTEQVNSEEIEISMGSAKVKHEPAASGECFAGHICGEPQSVPVSCPLPADPSEVQSGEQVLTDDAVALEEEITEKFQLVHLPPLAHQSVAKKNKGKRKKNGPASIKSP</sequence>
<dbReference type="GO" id="GO:0019905">
    <property type="term" value="F:syntaxin binding"/>
    <property type="evidence" value="ECO:0007669"/>
    <property type="project" value="InterPro"/>
</dbReference>
<evidence type="ECO:0000313" key="4">
    <source>
        <dbReference type="EMBL" id="JAI55794.1"/>
    </source>
</evidence>
<comment type="similarity">
    <text evidence="1">Belongs to the taxilin family.</text>
</comment>
<dbReference type="AlphaFoldDB" id="A0A0P4W2Q7"/>
<dbReference type="Pfam" id="PF09728">
    <property type="entry name" value="Taxilin"/>
    <property type="match status" value="1"/>
</dbReference>
<feature type="non-terminal residue" evidence="4">
    <location>
        <position position="1"/>
    </location>
</feature>
<organism evidence="4">
    <name type="scientific">Rhodnius neglectus</name>
    <dbReference type="NCBI Taxonomy" id="72488"/>
    <lineage>
        <taxon>Eukaryota</taxon>
        <taxon>Metazoa</taxon>
        <taxon>Ecdysozoa</taxon>
        <taxon>Arthropoda</taxon>
        <taxon>Hexapoda</taxon>
        <taxon>Insecta</taxon>
        <taxon>Pterygota</taxon>
        <taxon>Neoptera</taxon>
        <taxon>Paraneoptera</taxon>
        <taxon>Hemiptera</taxon>
        <taxon>Heteroptera</taxon>
        <taxon>Panheteroptera</taxon>
        <taxon>Cimicomorpha</taxon>
        <taxon>Reduviidae</taxon>
        <taxon>Triatominae</taxon>
        <taxon>Rhodnius</taxon>
    </lineage>
</organism>
<feature type="region of interest" description="Disordered" evidence="3">
    <location>
        <begin position="1"/>
        <end position="35"/>
    </location>
</feature>
<reference evidence="4" key="1">
    <citation type="journal article" date="2016" name="PLoS Negl. Trop. Dis.">
        <title>A Deep Insight into the Sialome of Rhodnius neglectus, a Vector of Chagas Disease.</title>
        <authorList>
            <person name="Santiago P.B."/>
            <person name="Assumpcao T.C."/>
            <person name="Araujo C.N."/>
            <person name="Bastos I.M."/>
            <person name="Neves D."/>
            <person name="Silva I.G."/>
            <person name="Charneau S."/>
            <person name="Queiroz R.M."/>
            <person name="Raiol T."/>
            <person name="Oliveira J.V."/>
            <person name="Sousa M.V."/>
            <person name="Calvo E."/>
            <person name="Ribeiro J.M."/>
            <person name="Santana J.M."/>
        </authorList>
    </citation>
    <scope>NUCLEOTIDE SEQUENCE</scope>
    <source>
        <tissue evidence="4">Salivary glands</tissue>
    </source>
</reference>
<accession>A0A0P4W2Q7</accession>
<dbReference type="PANTHER" id="PTHR16127">
    <property type="entry name" value="TAXILIN"/>
    <property type="match status" value="1"/>
</dbReference>